<gene>
    <name evidence="1" type="ORF">LMG27177_06292</name>
</gene>
<name>A0A6J5GWS8_9BURK</name>
<sequence length="129" mass="14065">MKRAQPDRDDARVAMQPEHARLLADLYILSSAAAQLGGYGLEVPNSQWRALVQQTQAARTAVGTNEGTGANDGRAALGQLITMCEEIIKLYTTGERCAPAIWREVERLGRDAYAYVSAGVTCRREPLSD</sequence>
<organism evidence="1 2">
    <name type="scientific">Paraburkholderia fynbosensis</name>
    <dbReference type="NCBI Taxonomy" id="1200993"/>
    <lineage>
        <taxon>Bacteria</taxon>
        <taxon>Pseudomonadati</taxon>
        <taxon>Pseudomonadota</taxon>
        <taxon>Betaproteobacteria</taxon>
        <taxon>Burkholderiales</taxon>
        <taxon>Burkholderiaceae</taxon>
        <taxon>Paraburkholderia</taxon>
    </lineage>
</organism>
<protein>
    <submittedName>
        <fullName evidence="1">Uncharacterized protein</fullName>
    </submittedName>
</protein>
<evidence type="ECO:0000313" key="1">
    <source>
        <dbReference type="EMBL" id="CAB3807254.1"/>
    </source>
</evidence>
<dbReference type="EMBL" id="CADIKI010000024">
    <property type="protein sequence ID" value="CAB3807254.1"/>
    <property type="molecule type" value="Genomic_DNA"/>
</dbReference>
<dbReference type="Proteomes" id="UP000494252">
    <property type="component" value="Unassembled WGS sequence"/>
</dbReference>
<accession>A0A6J5GWS8</accession>
<dbReference type="AlphaFoldDB" id="A0A6J5GWS8"/>
<keyword evidence="2" id="KW-1185">Reference proteome</keyword>
<dbReference type="RefSeq" id="WP_175165382.1">
    <property type="nucleotide sequence ID" value="NZ_CADIKI010000024.1"/>
</dbReference>
<reference evidence="1 2" key="1">
    <citation type="submission" date="2020-04" db="EMBL/GenBank/DDBJ databases">
        <authorList>
            <person name="De Canck E."/>
        </authorList>
    </citation>
    <scope>NUCLEOTIDE SEQUENCE [LARGE SCALE GENOMIC DNA]</scope>
    <source>
        <strain evidence="1 2">LMG 27177</strain>
    </source>
</reference>
<proteinExistence type="predicted"/>
<evidence type="ECO:0000313" key="2">
    <source>
        <dbReference type="Proteomes" id="UP000494252"/>
    </source>
</evidence>